<dbReference type="Gene3D" id="3.30.470.20">
    <property type="entry name" value="ATP-grasp fold, B domain"/>
    <property type="match status" value="1"/>
</dbReference>
<dbReference type="Pfam" id="PF02655">
    <property type="entry name" value="ATP-grasp_3"/>
    <property type="match status" value="1"/>
</dbReference>
<dbReference type="AlphaFoldDB" id="A0A1H0KI09"/>
<dbReference type="GO" id="GO:0046872">
    <property type="term" value="F:metal ion binding"/>
    <property type="evidence" value="ECO:0007669"/>
    <property type="project" value="InterPro"/>
</dbReference>
<evidence type="ECO:0000256" key="4">
    <source>
        <dbReference type="PROSITE-ProRule" id="PRU00409"/>
    </source>
</evidence>
<dbReference type="EMBL" id="FNJI01000003">
    <property type="protein sequence ID" value="SDO55463.1"/>
    <property type="molecule type" value="Genomic_DNA"/>
</dbReference>
<evidence type="ECO:0000256" key="1">
    <source>
        <dbReference type="ARBA" id="ARBA00022598"/>
    </source>
</evidence>
<keyword evidence="1" id="KW-0436">Ligase</keyword>
<dbReference type="NCBIfam" id="TIGR03909">
    <property type="entry name" value="pyrrolys_PylC"/>
    <property type="match status" value="1"/>
</dbReference>
<name>A0A1H0KI09_9BACT</name>
<dbReference type="GO" id="GO:0005524">
    <property type="term" value="F:ATP binding"/>
    <property type="evidence" value="ECO:0007669"/>
    <property type="project" value="UniProtKB-UniRule"/>
</dbReference>
<sequence length="390" mass="42860">MSQTEHKPAVIAVVGGKLQGIEVLYLAAKAGYRTVLLDKNSTPPALLLCDHFVQHHFSGATPVPGNCPEIDLIVPAIEDDEVLSALKVWSDQSGIPLAFDLDAYAISSSKLKSDELFCQLQLPKPKPWPECGFPLLIKPDSDSGSRGVTVCCNEDELARYRNDASGTSPQVMQEYLEGPSYSIEIIGTPGNYLPLAITEIHMDSVYDCKRVTAPVEIPESSRQELEAMAVTLADTVKLKGIMDLEVICHQGVMKPLEIDARFPSQTPIAVYWATGLNMVKILCDIFISNHTIGEYCIDYRRCASFEHILVKDGQVEVLGEHIMATGTPLWLARDFFGADEALTTYRPGLRSWVATMIFTGNSQEAISVKREKAYARIKALGEGNTLETKP</sequence>
<evidence type="ECO:0000313" key="7">
    <source>
        <dbReference type="Proteomes" id="UP000199073"/>
    </source>
</evidence>
<evidence type="ECO:0000256" key="2">
    <source>
        <dbReference type="ARBA" id="ARBA00022741"/>
    </source>
</evidence>
<dbReference type="GO" id="GO:0016874">
    <property type="term" value="F:ligase activity"/>
    <property type="evidence" value="ECO:0007669"/>
    <property type="project" value="UniProtKB-KW"/>
</dbReference>
<gene>
    <name evidence="6" type="ORF">SAMN05660330_00507</name>
</gene>
<dbReference type="PANTHER" id="PTHR43055:SF1">
    <property type="entry name" value="FORMATE-DEPENDENT PHOSPHORIBOSYLGLYCINAMIDE FORMYLTRANSFERASE"/>
    <property type="match status" value="1"/>
</dbReference>
<dbReference type="Gene3D" id="3.40.50.720">
    <property type="entry name" value="NAD(P)-binding Rossmann-like Domain"/>
    <property type="match status" value="1"/>
</dbReference>
<feature type="domain" description="ATP-grasp" evidence="5">
    <location>
        <begin position="87"/>
        <end position="287"/>
    </location>
</feature>
<organism evidence="6 7">
    <name type="scientific">Desulforhopalus singaporensis</name>
    <dbReference type="NCBI Taxonomy" id="91360"/>
    <lineage>
        <taxon>Bacteria</taxon>
        <taxon>Pseudomonadati</taxon>
        <taxon>Thermodesulfobacteriota</taxon>
        <taxon>Desulfobulbia</taxon>
        <taxon>Desulfobulbales</taxon>
        <taxon>Desulfocapsaceae</taxon>
        <taxon>Desulforhopalus</taxon>
    </lineage>
</organism>
<dbReference type="SUPFAM" id="SSF56059">
    <property type="entry name" value="Glutathione synthetase ATP-binding domain-like"/>
    <property type="match status" value="1"/>
</dbReference>
<dbReference type="InterPro" id="IPR003806">
    <property type="entry name" value="ATP-grasp_PylC-type"/>
</dbReference>
<dbReference type="GO" id="GO:0071524">
    <property type="term" value="P:pyrrolysine biosynthetic process"/>
    <property type="evidence" value="ECO:0007669"/>
    <property type="project" value="InterPro"/>
</dbReference>
<reference evidence="6 7" key="1">
    <citation type="submission" date="2016-10" db="EMBL/GenBank/DDBJ databases">
        <authorList>
            <person name="de Groot N.N."/>
        </authorList>
    </citation>
    <scope>NUCLEOTIDE SEQUENCE [LARGE SCALE GENOMIC DNA]</scope>
    <source>
        <strain evidence="6 7">DSM 12130</strain>
    </source>
</reference>
<protein>
    <submittedName>
        <fullName evidence="6">Pyrrolysine biosynthesis protein PylC</fullName>
    </submittedName>
</protein>
<dbReference type="GO" id="GO:0005829">
    <property type="term" value="C:cytosol"/>
    <property type="evidence" value="ECO:0007669"/>
    <property type="project" value="TreeGrafter"/>
</dbReference>
<keyword evidence="2 4" id="KW-0547">Nucleotide-binding</keyword>
<keyword evidence="7" id="KW-1185">Reference proteome</keyword>
<dbReference type="RefSeq" id="WP_176761049.1">
    <property type="nucleotide sequence ID" value="NZ_FNJI01000003.1"/>
</dbReference>
<dbReference type="PROSITE" id="PS50975">
    <property type="entry name" value="ATP_GRASP"/>
    <property type="match status" value="1"/>
</dbReference>
<accession>A0A1H0KI09</accession>
<evidence type="ECO:0000313" key="6">
    <source>
        <dbReference type="EMBL" id="SDO55463.1"/>
    </source>
</evidence>
<dbReference type="Proteomes" id="UP000199073">
    <property type="component" value="Unassembled WGS sequence"/>
</dbReference>
<proteinExistence type="predicted"/>
<dbReference type="STRING" id="91360.SAMN05660330_00507"/>
<evidence type="ECO:0000256" key="3">
    <source>
        <dbReference type="ARBA" id="ARBA00022840"/>
    </source>
</evidence>
<keyword evidence="3 4" id="KW-0067">ATP-binding</keyword>
<evidence type="ECO:0000259" key="5">
    <source>
        <dbReference type="PROSITE" id="PS50975"/>
    </source>
</evidence>
<dbReference type="InterPro" id="IPR023890">
    <property type="entry name" value="Pyrrolys_PylC"/>
</dbReference>
<dbReference type="PANTHER" id="PTHR43055">
    <property type="entry name" value="FORMATE-DEPENDENT PHOSPHORIBOSYLGLYCINAMIDE FORMYLTRANSFERASE"/>
    <property type="match status" value="1"/>
</dbReference>
<dbReference type="InterPro" id="IPR011761">
    <property type="entry name" value="ATP-grasp"/>
</dbReference>